<dbReference type="InterPro" id="IPR003660">
    <property type="entry name" value="HAMP_dom"/>
</dbReference>
<keyword evidence="12" id="KW-0902">Two-component regulatory system</keyword>
<feature type="transmembrane region" description="Helical" evidence="14">
    <location>
        <begin position="7"/>
        <end position="30"/>
    </location>
</feature>
<dbReference type="Pfam" id="PF00512">
    <property type="entry name" value="HisKA"/>
    <property type="match status" value="1"/>
</dbReference>
<dbReference type="InterPro" id="IPR036890">
    <property type="entry name" value="HATPase_C_sf"/>
</dbReference>
<dbReference type="InterPro" id="IPR003661">
    <property type="entry name" value="HisK_dim/P_dom"/>
</dbReference>
<evidence type="ECO:0000256" key="3">
    <source>
        <dbReference type="ARBA" id="ARBA00012438"/>
    </source>
</evidence>
<evidence type="ECO:0000259" key="15">
    <source>
        <dbReference type="PROSITE" id="PS50109"/>
    </source>
</evidence>
<dbReference type="PANTHER" id="PTHR45436">
    <property type="entry name" value="SENSOR HISTIDINE KINASE YKOH"/>
    <property type="match status" value="1"/>
</dbReference>
<keyword evidence="11 14" id="KW-1133">Transmembrane helix</keyword>
<dbReference type="AlphaFoldDB" id="A0AA95SAH0"/>
<dbReference type="SUPFAM" id="SSF158472">
    <property type="entry name" value="HAMP domain-like"/>
    <property type="match status" value="1"/>
</dbReference>
<dbReference type="InterPro" id="IPR003594">
    <property type="entry name" value="HATPase_dom"/>
</dbReference>
<evidence type="ECO:0000313" key="18">
    <source>
        <dbReference type="Proteomes" id="UP001178288"/>
    </source>
</evidence>
<keyword evidence="5" id="KW-0597">Phosphoprotein</keyword>
<dbReference type="SMART" id="SM00304">
    <property type="entry name" value="HAMP"/>
    <property type="match status" value="1"/>
</dbReference>
<dbReference type="GO" id="GO:0005524">
    <property type="term" value="F:ATP binding"/>
    <property type="evidence" value="ECO:0007669"/>
    <property type="project" value="UniProtKB-KW"/>
</dbReference>
<keyword evidence="13 14" id="KW-0472">Membrane</keyword>
<comment type="subcellular location">
    <subcellularLocation>
        <location evidence="2">Cell membrane</location>
        <topology evidence="2">Multi-pass membrane protein</topology>
    </subcellularLocation>
</comment>
<organism evidence="17 18">
    <name type="scientific">Neobacillus novalis</name>
    <dbReference type="NCBI Taxonomy" id="220687"/>
    <lineage>
        <taxon>Bacteria</taxon>
        <taxon>Bacillati</taxon>
        <taxon>Bacillota</taxon>
        <taxon>Bacilli</taxon>
        <taxon>Bacillales</taxon>
        <taxon>Bacillaceae</taxon>
        <taxon>Neobacillus</taxon>
    </lineage>
</organism>
<keyword evidence="6" id="KW-0808">Transferase</keyword>
<dbReference type="SUPFAM" id="SSF55874">
    <property type="entry name" value="ATPase domain of HSP90 chaperone/DNA topoisomerase II/histidine kinase"/>
    <property type="match status" value="1"/>
</dbReference>
<evidence type="ECO:0000256" key="4">
    <source>
        <dbReference type="ARBA" id="ARBA00022475"/>
    </source>
</evidence>
<dbReference type="GO" id="GO:0000155">
    <property type="term" value="F:phosphorelay sensor kinase activity"/>
    <property type="evidence" value="ECO:0007669"/>
    <property type="project" value="InterPro"/>
</dbReference>
<dbReference type="Proteomes" id="UP001178288">
    <property type="component" value="Chromosome"/>
</dbReference>
<evidence type="ECO:0000313" key="17">
    <source>
        <dbReference type="EMBL" id="WHY85394.1"/>
    </source>
</evidence>
<evidence type="ECO:0000256" key="7">
    <source>
        <dbReference type="ARBA" id="ARBA00022692"/>
    </source>
</evidence>
<dbReference type="InterPro" id="IPR004358">
    <property type="entry name" value="Sig_transdc_His_kin-like_C"/>
</dbReference>
<evidence type="ECO:0000256" key="13">
    <source>
        <dbReference type="ARBA" id="ARBA00023136"/>
    </source>
</evidence>
<protein>
    <recommendedName>
        <fullName evidence="3">histidine kinase</fullName>
        <ecNumber evidence="3">2.7.13.3</ecNumber>
    </recommendedName>
</protein>
<dbReference type="InterPro" id="IPR036097">
    <property type="entry name" value="HisK_dim/P_sf"/>
</dbReference>
<evidence type="ECO:0000256" key="5">
    <source>
        <dbReference type="ARBA" id="ARBA00022553"/>
    </source>
</evidence>
<dbReference type="Pfam" id="PF02518">
    <property type="entry name" value="HATPase_c"/>
    <property type="match status" value="1"/>
</dbReference>
<reference evidence="17" key="1">
    <citation type="submission" date="2023-05" db="EMBL/GenBank/DDBJ databases">
        <title>Comparative genomics of Bacillaceae isolates and their secondary metabolite potential.</title>
        <authorList>
            <person name="Song L."/>
            <person name="Nielsen L.J."/>
            <person name="Mohite O."/>
            <person name="Xu X."/>
            <person name="Weber T."/>
            <person name="Kovacs A.T."/>
        </authorList>
    </citation>
    <scope>NUCLEOTIDE SEQUENCE</scope>
    <source>
        <strain evidence="17">XLM17</strain>
    </source>
</reference>
<dbReference type="Pfam" id="PF00672">
    <property type="entry name" value="HAMP"/>
    <property type="match status" value="1"/>
</dbReference>
<comment type="catalytic activity">
    <reaction evidence="1">
        <text>ATP + protein L-histidine = ADP + protein N-phospho-L-histidine.</text>
        <dbReference type="EC" id="2.7.13.3"/>
    </reaction>
</comment>
<evidence type="ECO:0000256" key="9">
    <source>
        <dbReference type="ARBA" id="ARBA00022777"/>
    </source>
</evidence>
<dbReference type="CDD" id="cd06225">
    <property type="entry name" value="HAMP"/>
    <property type="match status" value="1"/>
</dbReference>
<proteinExistence type="predicted"/>
<evidence type="ECO:0000256" key="10">
    <source>
        <dbReference type="ARBA" id="ARBA00022840"/>
    </source>
</evidence>
<evidence type="ECO:0000256" key="14">
    <source>
        <dbReference type="SAM" id="Phobius"/>
    </source>
</evidence>
<keyword evidence="10" id="KW-0067">ATP-binding</keyword>
<dbReference type="SUPFAM" id="SSF47384">
    <property type="entry name" value="Homodimeric domain of signal transducing histidine kinase"/>
    <property type="match status" value="1"/>
</dbReference>
<dbReference type="SMART" id="SM00387">
    <property type="entry name" value="HATPase_c"/>
    <property type="match status" value="1"/>
</dbReference>
<keyword evidence="4" id="KW-1003">Cell membrane</keyword>
<feature type="domain" description="HAMP" evidence="16">
    <location>
        <begin position="180"/>
        <end position="234"/>
    </location>
</feature>
<dbReference type="RefSeq" id="WP_066091753.1">
    <property type="nucleotide sequence ID" value="NZ_CP126114.1"/>
</dbReference>
<dbReference type="Gene3D" id="6.10.340.10">
    <property type="match status" value="1"/>
</dbReference>
<dbReference type="InterPro" id="IPR050428">
    <property type="entry name" value="TCS_sensor_his_kinase"/>
</dbReference>
<evidence type="ECO:0000256" key="8">
    <source>
        <dbReference type="ARBA" id="ARBA00022741"/>
    </source>
</evidence>
<keyword evidence="9 17" id="KW-0418">Kinase</keyword>
<name>A0AA95SAH0_9BACI</name>
<evidence type="ECO:0000256" key="11">
    <source>
        <dbReference type="ARBA" id="ARBA00022989"/>
    </source>
</evidence>
<dbReference type="Gene3D" id="1.10.287.130">
    <property type="match status" value="1"/>
</dbReference>
<dbReference type="EC" id="2.7.13.3" evidence="3"/>
<feature type="domain" description="Histidine kinase" evidence="15">
    <location>
        <begin position="242"/>
        <end position="454"/>
    </location>
</feature>
<dbReference type="CDD" id="cd00075">
    <property type="entry name" value="HATPase"/>
    <property type="match status" value="1"/>
</dbReference>
<dbReference type="PANTHER" id="PTHR45436:SF5">
    <property type="entry name" value="SENSOR HISTIDINE KINASE TRCS"/>
    <property type="match status" value="1"/>
</dbReference>
<evidence type="ECO:0000256" key="1">
    <source>
        <dbReference type="ARBA" id="ARBA00000085"/>
    </source>
</evidence>
<feature type="transmembrane region" description="Helical" evidence="14">
    <location>
        <begin position="155"/>
        <end position="174"/>
    </location>
</feature>
<dbReference type="InterPro" id="IPR005467">
    <property type="entry name" value="His_kinase_dom"/>
</dbReference>
<evidence type="ECO:0000256" key="6">
    <source>
        <dbReference type="ARBA" id="ARBA00022679"/>
    </source>
</evidence>
<keyword evidence="8" id="KW-0547">Nucleotide-binding</keyword>
<dbReference type="FunFam" id="3.30.565.10:FF:000006">
    <property type="entry name" value="Sensor histidine kinase WalK"/>
    <property type="match status" value="1"/>
</dbReference>
<dbReference type="EMBL" id="CP126114">
    <property type="protein sequence ID" value="WHY85394.1"/>
    <property type="molecule type" value="Genomic_DNA"/>
</dbReference>
<evidence type="ECO:0000259" key="16">
    <source>
        <dbReference type="PROSITE" id="PS50885"/>
    </source>
</evidence>
<dbReference type="FunFam" id="1.10.287.130:FF:000001">
    <property type="entry name" value="Two-component sensor histidine kinase"/>
    <property type="match status" value="1"/>
</dbReference>
<dbReference type="PRINTS" id="PR00344">
    <property type="entry name" value="BCTRLSENSOR"/>
</dbReference>
<dbReference type="PROSITE" id="PS50109">
    <property type="entry name" value="HIS_KIN"/>
    <property type="match status" value="1"/>
</dbReference>
<dbReference type="GO" id="GO:0005886">
    <property type="term" value="C:plasma membrane"/>
    <property type="evidence" value="ECO:0007669"/>
    <property type="project" value="UniProtKB-SubCell"/>
</dbReference>
<gene>
    <name evidence="17" type="ORF">QNH39_22700</name>
</gene>
<dbReference type="KEGG" id="nnv:QNH39_22700"/>
<dbReference type="Gene3D" id="3.30.565.10">
    <property type="entry name" value="Histidine kinase-like ATPase, C-terminal domain"/>
    <property type="match status" value="1"/>
</dbReference>
<dbReference type="PROSITE" id="PS50885">
    <property type="entry name" value="HAMP"/>
    <property type="match status" value="1"/>
</dbReference>
<keyword evidence="7 14" id="KW-0812">Transmembrane</keyword>
<evidence type="ECO:0000256" key="12">
    <source>
        <dbReference type="ARBA" id="ARBA00023012"/>
    </source>
</evidence>
<sequence>MKITTKINLITTTWIICVLIAVNAVVFFSFMKITVNMEDDELLQKASVLIKELNKETSAAGTKENLTPYLANHSYIRVINPDSKIVNQVTNDPPMAAKIKAEFAAKKGTDRLTIRLKNKEEQIGIVRVPIQKNGQVVGTLEFGKKLAGLELGKDLLLSILAFCTVLGAVLSLLGGRWLSNLIMRPISNMINTMEDIEQSGIPKKIDIQLETKDELQKLAVTFNRMIGRLERNLENQKQFISDASHELKTPLTVIKSYADLLLRRGLQNEAVAHDAIESIHSEATRIQKMTERFLDLADTESGNLLETKKINLVSLCENIGKQLQAAYKRMIDLHVNEASITVVADEVKLKQAIIILIDNAIKYSMDKVDVYLEDSEIGTSIIVKDYGIGVPEGELENIFERFYRVDKARSRETGGTGLGLAIAKNIIKQHQGEIKIRSTEGVGTEAELFLPKRK</sequence>
<evidence type="ECO:0000256" key="2">
    <source>
        <dbReference type="ARBA" id="ARBA00004651"/>
    </source>
</evidence>
<dbReference type="CDD" id="cd00082">
    <property type="entry name" value="HisKA"/>
    <property type="match status" value="1"/>
</dbReference>
<keyword evidence="18" id="KW-1185">Reference proteome</keyword>
<accession>A0AA95SAH0</accession>
<dbReference type="SMART" id="SM00388">
    <property type="entry name" value="HisKA"/>
    <property type="match status" value="1"/>
</dbReference>